<proteinExistence type="inferred from homology"/>
<dbReference type="InterPro" id="IPR036591">
    <property type="entry name" value="YggU-like_sf"/>
</dbReference>
<dbReference type="SMART" id="SM01152">
    <property type="entry name" value="DUF167"/>
    <property type="match status" value="1"/>
</dbReference>
<name>A0A8B6D8W1_MYTGA</name>
<dbReference type="NCBIfam" id="TIGR00251">
    <property type="entry name" value="DUF167 family protein"/>
    <property type="match status" value="1"/>
</dbReference>
<dbReference type="InterPro" id="IPR003746">
    <property type="entry name" value="DUF167"/>
</dbReference>
<protein>
    <submittedName>
        <fullName evidence="2">Uncharacterized protein</fullName>
    </submittedName>
</protein>
<comment type="similarity">
    <text evidence="1">Belongs to the UPF0235 family.</text>
</comment>
<dbReference type="AlphaFoldDB" id="A0A8B6D8W1"/>
<sequence>MYNYMQSLHRAIFRVKTVSHCACRDKQTMPKKEKAFEKKTNAQPTDEGPVIIKPDNSVSIKILAKPGAKHNSITGFEDDGIGVQISAPPMDGEANTELVKYMAKVLGIRKSDISLDKCSRSRNKVLVVNGLEKDVIITSIKSQIEK</sequence>
<gene>
    <name evidence="2" type="ORF">MGAL_10B059812</name>
</gene>
<dbReference type="Pfam" id="PF02594">
    <property type="entry name" value="DUF167"/>
    <property type="match status" value="1"/>
</dbReference>
<dbReference type="HAMAP" id="MF_00634">
    <property type="entry name" value="UPF0235"/>
    <property type="match status" value="1"/>
</dbReference>
<accession>A0A8B6D8W1</accession>
<dbReference type="OrthoDB" id="244097at2759"/>
<evidence type="ECO:0000313" key="2">
    <source>
        <dbReference type="EMBL" id="VDI16811.1"/>
    </source>
</evidence>
<evidence type="ECO:0000256" key="1">
    <source>
        <dbReference type="ARBA" id="ARBA00010364"/>
    </source>
</evidence>
<reference evidence="2" key="1">
    <citation type="submission" date="2018-11" db="EMBL/GenBank/DDBJ databases">
        <authorList>
            <person name="Alioto T."/>
            <person name="Alioto T."/>
        </authorList>
    </citation>
    <scope>NUCLEOTIDE SEQUENCE</scope>
</reference>
<evidence type="ECO:0000313" key="3">
    <source>
        <dbReference type="Proteomes" id="UP000596742"/>
    </source>
</evidence>
<dbReference type="Proteomes" id="UP000596742">
    <property type="component" value="Unassembled WGS sequence"/>
</dbReference>
<dbReference type="PANTHER" id="PTHR13420">
    <property type="entry name" value="UPF0235 PROTEIN C15ORF40"/>
    <property type="match status" value="1"/>
</dbReference>
<dbReference type="SUPFAM" id="SSF69786">
    <property type="entry name" value="YggU-like"/>
    <property type="match status" value="1"/>
</dbReference>
<dbReference type="GO" id="GO:0005737">
    <property type="term" value="C:cytoplasm"/>
    <property type="evidence" value="ECO:0007669"/>
    <property type="project" value="TreeGrafter"/>
</dbReference>
<dbReference type="EMBL" id="UYJE01003125">
    <property type="protein sequence ID" value="VDI16811.1"/>
    <property type="molecule type" value="Genomic_DNA"/>
</dbReference>
<comment type="caution">
    <text evidence="2">The sequence shown here is derived from an EMBL/GenBank/DDBJ whole genome shotgun (WGS) entry which is preliminary data.</text>
</comment>
<keyword evidence="3" id="KW-1185">Reference proteome</keyword>
<dbReference type="PANTHER" id="PTHR13420:SF7">
    <property type="entry name" value="UPF0235 PROTEIN C15ORF40"/>
    <property type="match status" value="1"/>
</dbReference>
<dbReference type="Gene3D" id="3.30.1200.10">
    <property type="entry name" value="YggU-like"/>
    <property type="match status" value="1"/>
</dbReference>
<organism evidence="2 3">
    <name type="scientific">Mytilus galloprovincialis</name>
    <name type="common">Mediterranean mussel</name>
    <dbReference type="NCBI Taxonomy" id="29158"/>
    <lineage>
        <taxon>Eukaryota</taxon>
        <taxon>Metazoa</taxon>
        <taxon>Spiralia</taxon>
        <taxon>Lophotrochozoa</taxon>
        <taxon>Mollusca</taxon>
        <taxon>Bivalvia</taxon>
        <taxon>Autobranchia</taxon>
        <taxon>Pteriomorphia</taxon>
        <taxon>Mytilida</taxon>
        <taxon>Mytiloidea</taxon>
        <taxon>Mytilidae</taxon>
        <taxon>Mytilinae</taxon>
        <taxon>Mytilus</taxon>
    </lineage>
</organism>